<evidence type="ECO:0000313" key="1">
    <source>
        <dbReference type="EMBL" id="SDT10572.1"/>
    </source>
</evidence>
<protein>
    <submittedName>
        <fullName evidence="1">Aryl-alcohol dehydrogenase</fullName>
    </submittedName>
</protein>
<proteinExistence type="predicted"/>
<evidence type="ECO:0000313" key="2">
    <source>
        <dbReference type="Proteomes" id="UP000243426"/>
    </source>
</evidence>
<keyword evidence="2" id="KW-1185">Reference proteome</keyword>
<name>A0A1H1XN03_9GAMM</name>
<dbReference type="SUPFAM" id="SSF50129">
    <property type="entry name" value="GroES-like"/>
    <property type="match status" value="1"/>
</dbReference>
<dbReference type="EMBL" id="LT629748">
    <property type="protein sequence ID" value="SDT10572.1"/>
    <property type="molecule type" value="Genomic_DNA"/>
</dbReference>
<dbReference type="AlphaFoldDB" id="A0A1H1XN03"/>
<dbReference type="OrthoDB" id="3265141at2"/>
<reference evidence="2" key="1">
    <citation type="submission" date="2016-10" db="EMBL/GenBank/DDBJ databases">
        <authorList>
            <person name="Varghese N."/>
            <person name="Submissions S."/>
        </authorList>
    </citation>
    <scope>NUCLEOTIDE SEQUENCE [LARGE SCALE GENOMIC DNA]</scope>
    <source>
        <strain evidence="2">2SM5</strain>
    </source>
</reference>
<dbReference type="InterPro" id="IPR011032">
    <property type="entry name" value="GroES-like_sf"/>
</dbReference>
<gene>
    <name evidence="1" type="ORF">SAMN05216198_3672</name>
</gene>
<dbReference type="Gene3D" id="3.90.180.10">
    <property type="entry name" value="Medium-chain alcohol dehydrogenases, catalytic domain"/>
    <property type="match status" value="1"/>
</dbReference>
<dbReference type="STRING" id="797277.SAMN05216198_3672"/>
<accession>A0A1H1XN03</accession>
<dbReference type="Proteomes" id="UP000243426">
    <property type="component" value="Chromosome I"/>
</dbReference>
<organism evidence="1 2">
    <name type="scientific">Halopseudomonas litoralis</name>
    <dbReference type="NCBI Taxonomy" id="797277"/>
    <lineage>
        <taxon>Bacteria</taxon>
        <taxon>Pseudomonadati</taxon>
        <taxon>Pseudomonadota</taxon>
        <taxon>Gammaproteobacteria</taxon>
        <taxon>Pseudomonadales</taxon>
        <taxon>Pseudomonadaceae</taxon>
        <taxon>Halopseudomonas</taxon>
    </lineage>
</organism>
<sequence>MKIQAAVTHAQGQDFTIEEMTLSAPRSNEVRVKVVAKFGAGVMMK</sequence>
<dbReference type="RefSeq" id="WP_157718712.1">
    <property type="nucleotide sequence ID" value="NZ_LT629748.1"/>
</dbReference>